<dbReference type="AlphaFoldDB" id="A0A377E252"/>
<organism evidence="1 2">
    <name type="scientific">Escherichia coli</name>
    <dbReference type="NCBI Taxonomy" id="562"/>
    <lineage>
        <taxon>Bacteria</taxon>
        <taxon>Pseudomonadati</taxon>
        <taxon>Pseudomonadota</taxon>
        <taxon>Gammaproteobacteria</taxon>
        <taxon>Enterobacterales</taxon>
        <taxon>Enterobacteriaceae</taxon>
        <taxon>Escherichia</taxon>
    </lineage>
</organism>
<keyword evidence="1" id="KW-0326">Glycosidase</keyword>
<reference evidence="1 2" key="1">
    <citation type="submission" date="2018-06" db="EMBL/GenBank/DDBJ databases">
        <authorList>
            <consortium name="Pathogen Informatics"/>
            <person name="Doyle S."/>
        </authorList>
    </citation>
    <scope>NUCLEOTIDE SEQUENCE [LARGE SCALE GENOMIC DNA]</scope>
    <source>
        <strain evidence="1 2">NCTC8500</strain>
    </source>
</reference>
<name>A0A377E252_ECOLX</name>
<sequence length="63" mass="6990">MNWQDVSGKSAASVAHWQKISQFRARHPAIGAGKQTTLLLKQGYGFVREHGDDKVLVVWAGQQ</sequence>
<dbReference type="EMBL" id="UGFG01000001">
    <property type="protein sequence ID" value="STM41940.1"/>
    <property type="molecule type" value="Genomic_DNA"/>
</dbReference>
<accession>A0A377E252</accession>
<evidence type="ECO:0000313" key="1">
    <source>
        <dbReference type="EMBL" id="STM41940.1"/>
    </source>
</evidence>
<gene>
    <name evidence="1" type="primary">malS_1</name>
    <name evidence="1" type="ORF">NCTC8500_05878</name>
</gene>
<proteinExistence type="predicted"/>
<protein>
    <submittedName>
        <fullName evidence="1">Alpha-amylase</fullName>
        <ecNumber evidence="1">3.2.1.1</ecNumber>
    </submittedName>
</protein>
<dbReference type="Proteomes" id="UP000254429">
    <property type="component" value="Unassembled WGS sequence"/>
</dbReference>
<dbReference type="EC" id="3.2.1.1" evidence="1"/>
<evidence type="ECO:0000313" key="2">
    <source>
        <dbReference type="Proteomes" id="UP000254429"/>
    </source>
</evidence>
<dbReference type="GO" id="GO:0004556">
    <property type="term" value="F:alpha-amylase activity"/>
    <property type="evidence" value="ECO:0007669"/>
    <property type="project" value="UniProtKB-EC"/>
</dbReference>
<keyword evidence="1" id="KW-0378">Hydrolase</keyword>